<proteinExistence type="predicted"/>
<dbReference type="WBParaSite" id="ES5_v2.g16233.t1">
    <property type="protein sequence ID" value="ES5_v2.g16233.t1"/>
    <property type="gene ID" value="ES5_v2.g16233"/>
</dbReference>
<protein>
    <submittedName>
        <fullName evidence="2">Store-operated calcium entry-associated regulatory factor</fullName>
    </submittedName>
</protein>
<evidence type="ECO:0000313" key="1">
    <source>
        <dbReference type="Proteomes" id="UP000887579"/>
    </source>
</evidence>
<name>A0AC34FFT6_9BILA</name>
<sequence length="282" mass="29547">MRFKLISLFTFFILFVSISAKSKVLLKDVTTLTLQRGQYTQAPFENEESQINWSGIIYFGIVCFILYLLYLTLSGPRPGHEGDRNRGDNSGGFPPGGGGGNPPPPPGFRPYPPSYDEATKQTFTSSTHAGSSGSTGQPAAGAAGGGGPGFFTGMGLGALGGYLYGNSGRNNDGGAYRRRGWFGGGGGNQRRGYGWGGALGGYLYGNSGRNNDGGAYRRRGWFGGGGGNQRRGGYGWGGGQFDQDTGFGGSSSTYQSYQNSPPSSSGTSSRHESTSFGGTTRR</sequence>
<evidence type="ECO:0000313" key="2">
    <source>
        <dbReference type="WBParaSite" id="ES5_v2.g16233.t1"/>
    </source>
</evidence>
<organism evidence="1 2">
    <name type="scientific">Panagrolaimus sp. ES5</name>
    <dbReference type="NCBI Taxonomy" id="591445"/>
    <lineage>
        <taxon>Eukaryota</taxon>
        <taxon>Metazoa</taxon>
        <taxon>Ecdysozoa</taxon>
        <taxon>Nematoda</taxon>
        <taxon>Chromadorea</taxon>
        <taxon>Rhabditida</taxon>
        <taxon>Tylenchina</taxon>
        <taxon>Panagrolaimomorpha</taxon>
        <taxon>Panagrolaimoidea</taxon>
        <taxon>Panagrolaimidae</taxon>
        <taxon>Panagrolaimus</taxon>
    </lineage>
</organism>
<accession>A0AC34FFT6</accession>
<dbReference type="Proteomes" id="UP000887579">
    <property type="component" value="Unplaced"/>
</dbReference>
<reference evidence="2" key="1">
    <citation type="submission" date="2022-11" db="UniProtKB">
        <authorList>
            <consortium name="WormBaseParasite"/>
        </authorList>
    </citation>
    <scope>IDENTIFICATION</scope>
</reference>